<keyword evidence="9 17" id="KW-0418">Kinase</keyword>
<feature type="transmembrane region" description="Helical" evidence="14">
    <location>
        <begin position="168"/>
        <end position="192"/>
    </location>
</feature>
<keyword evidence="13 14" id="KW-0472">Membrane</keyword>
<comment type="catalytic activity">
    <reaction evidence="1">
        <text>ATP + protein L-histidine = ADP + protein N-phospho-L-histidine.</text>
        <dbReference type="EC" id="2.7.13.3"/>
    </reaction>
</comment>
<evidence type="ECO:0000256" key="2">
    <source>
        <dbReference type="ARBA" id="ARBA00004651"/>
    </source>
</evidence>
<proteinExistence type="predicted"/>
<dbReference type="SMART" id="SM00304">
    <property type="entry name" value="HAMP"/>
    <property type="match status" value="1"/>
</dbReference>
<evidence type="ECO:0000256" key="1">
    <source>
        <dbReference type="ARBA" id="ARBA00000085"/>
    </source>
</evidence>
<keyword evidence="5" id="KW-0597">Phosphoprotein</keyword>
<keyword evidence="4" id="KW-1003">Cell membrane</keyword>
<feature type="transmembrane region" description="Helical" evidence="14">
    <location>
        <begin position="12"/>
        <end position="32"/>
    </location>
</feature>
<dbReference type="Gene3D" id="6.10.340.10">
    <property type="match status" value="1"/>
</dbReference>
<evidence type="ECO:0000259" key="15">
    <source>
        <dbReference type="PROSITE" id="PS50109"/>
    </source>
</evidence>
<evidence type="ECO:0000256" key="10">
    <source>
        <dbReference type="ARBA" id="ARBA00022840"/>
    </source>
</evidence>
<dbReference type="PRINTS" id="PR00344">
    <property type="entry name" value="BCTRLSENSOR"/>
</dbReference>
<dbReference type="SMART" id="SM00387">
    <property type="entry name" value="HATPase_c"/>
    <property type="match status" value="1"/>
</dbReference>
<accession>A0ABV1BG35</accession>
<dbReference type="PANTHER" id="PTHR45528">
    <property type="entry name" value="SENSOR HISTIDINE KINASE CPXA"/>
    <property type="match status" value="1"/>
</dbReference>
<evidence type="ECO:0000256" key="12">
    <source>
        <dbReference type="ARBA" id="ARBA00023012"/>
    </source>
</evidence>
<name>A0ABV1BG35_9FIRM</name>
<gene>
    <name evidence="17" type="ORF">WMO28_11275</name>
</gene>
<evidence type="ECO:0000259" key="16">
    <source>
        <dbReference type="PROSITE" id="PS50885"/>
    </source>
</evidence>
<evidence type="ECO:0000256" key="4">
    <source>
        <dbReference type="ARBA" id="ARBA00022475"/>
    </source>
</evidence>
<dbReference type="PROSITE" id="PS50109">
    <property type="entry name" value="HIS_KIN"/>
    <property type="match status" value="1"/>
</dbReference>
<evidence type="ECO:0000256" key="6">
    <source>
        <dbReference type="ARBA" id="ARBA00022679"/>
    </source>
</evidence>
<evidence type="ECO:0000256" key="9">
    <source>
        <dbReference type="ARBA" id="ARBA00022777"/>
    </source>
</evidence>
<dbReference type="InterPro" id="IPR029151">
    <property type="entry name" value="Sensor-like_sf"/>
</dbReference>
<comment type="subcellular location">
    <subcellularLocation>
        <location evidence="2">Cell membrane</location>
        <topology evidence="2">Multi-pass membrane protein</topology>
    </subcellularLocation>
</comment>
<evidence type="ECO:0000256" key="5">
    <source>
        <dbReference type="ARBA" id="ARBA00022553"/>
    </source>
</evidence>
<evidence type="ECO:0000256" key="8">
    <source>
        <dbReference type="ARBA" id="ARBA00022741"/>
    </source>
</evidence>
<dbReference type="EMBL" id="JBBMEJ010000013">
    <property type="protein sequence ID" value="MEQ2371506.1"/>
    <property type="molecule type" value="Genomic_DNA"/>
</dbReference>
<evidence type="ECO:0000256" key="11">
    <source>
        <dbReference type="ARBA" id="ARBA00022989"/>
    </source>
</evidence>
<evidence type="ECO:0000256" key="7">
    <source>
        <dbReference type="ARBA" id="ARBA00022692"/>
    </source>
</evidence>
<organism evidence="17 18">
    <name type="scientific">Blautia aquisgranensis</name>
    <dbReference type="NCBI Taxonomy" id="3133153"/>
    <lineage>
        <taxon>Bacteria</taxon>
        <taxon>Bacillati</taxon>
        <taxon>Bacillota</taxon>
        <taxon>Clostridia</taxon>
        <taxon>Lachnospirales</taxon>
        <taxon>Lachnospiraceae</taxon>
        <taxon>Blautia</taxon>
    </lineage>
</organism>
<evidence type="ECO:0000256" key="13">
    <source>
        <dbReference type="ARBA" id="ARBA00023136"/>
    </source>
</evidence>
<keyword evidence="18" id="KW-1185">Reference proteome</keyword>
<keyword evidence="12" id="KW-0902">Two-component regulatory system</keyword>
<feature type="domain" description="Histidine kinase" evidence="15">
    <location>
        <begin position="252"/>
        <end position="469"/>
    </location>
</feature>
<dbReference type="Pfam" id="PF02518">
    <property type="entry name" value="HATPase_c"/>
    <property type="match status" value="1"/>
</dbReference>
<comment type="caution">
    <text evidence="17">The sequence shown here is derived from an EMBL/GenBank/DDBJ whole genome shotgun (WGS) entry which is preliminary data.</text>
</comment>
<dbReference type="SUPFAM" id="SSF55874">
    <property type="entry name" value="ATPase domain of HSP90 chaperone/DNA topoisomerase II/histidine kinase"/>
    <property type="match status" value="1"/>
</dbReference>
<dbReference type="SMART" id="SM00388">
    <property type="entry name" value="HisKA"/>
    <property type="match status" value="1"/>
</dbReference>
<dbReference type="InterPro" id="IPR036097">
    <property type="entry name" value="HisK_dim/P_sf"/>
</dbReference>
<feature type="domain" description="HAMP" evidence="16">
    <location>
        <begin position="192"/>
        <end position="244"/>
    </location>
</feature>
<reference evidence="17 18" key="1">
    <citation type="submission" date="2024-03" db="EMBL/GenBank/DDBJ databases">
        <title>Human intestinal bacterial collection.</title>
        <authorList>
            <person name="Pauvert C."/>
            <person name="Hitch T.C.A."/>
            <person name="Clavel T."/>
        </authorList>
    </citation>
    <scope>NUCLEOTIDE SEQUENCE [LARGE SCALE GENOMIC DNA]</scope>
    <source>
        <strain evidence="17 18">CLA-JM-H16</strain>
    </source>
</reference>
<dbReference type="CDD" id="cd06225">
    <property type="entry name" value="HAMP"/>
    <property type="match status" value="1"/>
</dbReference>
<dbReference type="Gene3D" id="3.30.450.20">
    <property type="entry name" value="PAS domain"/>
    <property type="match status" value="1"/>
</dbReference>
<dbReference type="EC" id="2.7.13.3" evidence="3"/>
<dbReference type="GO" id="GO:0016301">
    <property type="term" value="F:kinase activity"/>
    <property type="evidence" value="ECO:0007669"/>
    <property type="project" value="UniProtKB-KW"/>
</dbReference>
<dbReference type="SUPFAM" id="SSF158472">
    <property type="entry name" value="HAMP domain-like"/>
    <property type="match status" value="1"/>
</dbReference>
<dbReference type="InterPro" id="IPR004358">
    <property type="entry name" value="Sig_transdc_His_kin-like_C"/>
</dbReference>
<dbReference type="InterPro" id="IPR005467">
    <property type="entry name" value="His_kinase_dom"/>
</dbReference>
<dbReference type="SUPFAM" id="SSF47384">
    <property type="entry name" value="Homodimeric domain of signal transducing histidine kinase"/>
    <property type="match status" value="1"/>
</dbReference>
<dbReference type="InterPro" id="IPR050398">
    <property type="entry name" value="HssS/ArlS-like"/>
</dbReference>
<dbReference type="InterPro" id="IPR003594">
    <property type="entry name" value="HATPase_dom"/>
</dbReference>
<dbReference type="Proteomes" id="UP001473063">
    <property type="component" value="Unassembled WGS sequence"/>
</dbReference>
<dbReference type="SUPFAM" id="SSF103190">
    <property type="entry name" value="Sensory domain-like"/>
    <property type="match status" value="1"/>
</dbReference>
<protein>
    <recommendedName>
        <fullName evidence="3">histidine kinase</fullName>
        <ecNumber evidence="3">2.7.13.3</ecNumber>
    </recommendedName>
</protein>
<dbReference type="CDD" id="cd00082">
    <property type="entry name" value="HisKA"/>
    <property type="match status" value="1"/>
</dbReference>
<dbReference type="InterPro" id="IPR003661">
    <property type="entry name" value="HisK_dim/P_dom"/>
</dbReference>
<dbReference type="InterPro" id="IPR003660">
    <property type="entry name" value="HAMP_dom"/>
</dbReference>
<sequence length="469" mass="53359">MKQHLYTKLLILYFVIGGICFLLLSSGGSYLVEKKLEKTTGTSLYRTASHIVSQDEIRQAVKNPDSQKLSLSLSSAASFENADFWIMDTEGTVLINTSEHDSDTGHIKVKDFSPSDYNEKCYSSGTFYGTFKTAHLTTVVPVKDTDQVIGYLAVHYPMKNLYESRSNIMEVMIIIFLVIYALFFSFLLVYFYRVHKPLKEILKGTQEFANGNLSYTIPVDSEDEMGYLSHSLNYMADKLNKNGEYQRQFISNVSHDFRSPLTSIKGYVEAMLDGTIPPEMQEKYLKVIAFESTRLEKLTRSLLTLNELDVKKRMMHMRRFDINETIRTTAATFEGTCSERNIRLELRLAGKELFVRADMEQIQQVLYNLLDNAVKFSNDSSSIELETTVKHGKVFVSVKDHGTGIPKESLPRIWDRFYKIDASRGKDRKGTGLGLAIVKEIINAHKQNINVISTVGVGTEFLFTLEKSK</sequence>
<dbReference type="Pfam" id="PF00672">
    <property type="entry name" value="HAMP"/>
    <property type="match status" value="1"/>
</dbReference>
<keyword evidence="6" id="KW-0808">Transferase</keyword>
<evidence type="ECO:0000256" key="14">
    <source>
        <dbReference type="SAM" id="Phobius"/>
    </source>
</evidence>
<dbReference type="RefSeq" id="WP_178642126.1">
    <property type="nucleotide sequence ID" value="NZ_JBBMEJ010000013.1"/>
</dbReference>
<keyword evidence="7 14" id="KW-0812">Transmembrane</keyword>
<dbReference type="Pfam" id="PF00512">
    <property type="entry name" value="HisKA"/>
    <property type="match status" value="1"/>
</dbReference>
<dbReference type="Gene3D" id="1.10.287.130">
    <property type="match status" value="1"/>
</dbReference>
<dbReference type="CDD" id="cd00075">
    <property type="entry name" value="HATPase"/>
    <property type="match status" value="1"/>
</dbReference>
<keyword evidence="11 14" id="KW-1133">Transmembrane helix</keyword>
<keyword evidence="10" id="KW-0067">ATP-binding</keyword>
<keyword evidence="8" id="KW-0547">Nucleotide-binding</keyword>
<dbReference type="PROSITE" id="PS50885">
    <property type="entry name" value="HAMP"/>
    <property type="match status" value="1"/>
</dbReference>
<evidence type="ECO:0000256" key="3">
    <source>
        <dbReference type="ARBA" id="ARBA00012438"/>
    </source>
</evidence>
<evidence type="ECO:0000313" key="17">
    <source>
        <dbReference type="EMBL" id="MEQ2371506.1"/>
    </source>
</evidence>
<dbReference type="Gene3D" id="3.30.565.10">
    <property type="entry name" value="Histidine kinase-like ATPase, C-terminal domain"/>
    <property type="match status" value="1"/>
</dbReference>
<evidence type="ECO:0000313" key="18">
    <source>
        <dbReference type="Proteomes" id="UP001473063"/>
    </source>
</evidence>
<dbReference type="InterPro" id="IPR036890">
    <property type="entry name" value="HATPase_C_sf"/>
</dbReference>
<dbReference type="PANTHER" id="PTHR45528:SF1">
    <property type="entry name" value="SENSOR HISTIDINE KINASE CPXA"/>
    <property type="match status" value="1"/>
</dbReference>